<dbReference type="GO" id="GO:0008061">
    <property type="term" value="F:chitin binding"/>
    <property type="evidence" value="ECO:0007669"/>
    <property type="project" value="InterPro"/>
</dbReference>
<proteinExistence type="inferred from homology"/>
<dbReference type="InterPro" id="IPR001223">
    <property type="entry name" value="Glyco_hydro18_cat"/>
</dbReference>
<keyword evidence="4" id="KW-0119">Carbohydrate metabolism</keyword>
<dbReference type="AlphaFoldDB" id="A0A507EAD5"/>
<name>A0A507EAD5_9FUNG</name>
<feature type="region of interest" description="Disordered" evidence="9">
    <location>
        <begin position="1"/>
        <end position="26"/>
    </location>
</feature>
<reference evidence="11 12" key="1">
    <citation type="journal article" date="2019" name="Sci. Rep.">
        <title>Comparative genomics of chytrid fungi reveal insights into the obligate biotrophic and pathogenic lifestyle of Synchytrium endobioticum.</title>
        <authorList>
            <person name="van de Vossenberg B.T.L.H."/>
            <person name="Warris S."/>
            <person name="Nguyen H.D.T."/>
            <person name="van Gent-Pelzer M.P.E."/>
            <person name="Joly D.L."/>
            <person name="van de Geest H.C."/>
            <person name="Bonants P.J.M."/>
            <person name="Smith D.S."/>
            <person name="Levesque C.A."/>
            <person name="van der Lee T.A.J."/>
        </authorList>
    </citation>
    <scope>NUCLEOTIDE SEQUENCE [LARGE SCALE GENOMIC DNA]</scope>
    <source>
        <strain evidence="11 12">CBS 675.73</strain>
    </source>
</reference>
<dbReference type="Proteomes" id="UP000320333">
    <property type="component" value="Unassembled WGS sequence"/>
</dbReference>
<dbReference type="GO" id="GO:0000272">
    <property type="term" value="P:polysaccharide catabolic process"/>
    <property type="evidence" value="ECO:0007669"/>
    <property type="project" value="UniProtKB-KW"/>
</dbReference>
<dbReference type="SMART" id="SM00636">
    <property type="entry name" value="Glyco_18"/>
    <property type="match status" value="1"/>
</dbReference>
<evidence type="ECO:0000256" key="4">
    <source>
        <dbReference type="ARBA" id="ARBA00023277"/>
    </source>
</evidence>
<comment type="catalytic activity">
    <reaction evidence="1">
        <text>Random endo-hydrolysis of N-acetyl-beta-D-glucosaminide (1-&gt;4)-beta-linkages in chitin and chitodextrins.</text>
        <dbReference type="EC" id="3.2.1.14"/>
    </reaction>
</comment>
<keyword evidence="12" id="KW-1185">Reference proteome</keyword>
<dbReference type="GO" id="GO:0006032">
    <property type="term" value="P:chitin catabolic process"/>
    <property type="evidence" value="ECO:0007669"/>
    <property type="project" value="UniProtKB-KW"/>
</dbReference>
<dbReference type="PROSITE" id="PS51910">
    <property type="entry name" value="GH18_2"/>
    <property type="match status" value="1"/>
</dbReference>
<evidence type="ECO:0000313" key="12">
    <source>
        <dbReference type="Proteomes" id="UP000320333"/>
    </source>
</evidence>
<evidence type="ECO:0000256" key="6">
    <source>
        <dbReference type="ARBA" id="ARBA00023326"/>
    </source>
</evidence>
<dbReference type="Pfam" id="PF00704">
    <property type="entry name" value="Glyco_hydro_18"/>
    <property type="match status" value="1"/>
</dbReference>
<evidence type="ECO:0000256" key="5">
    <source>
        <dbReference type="ARBA" id="ARBA00023295"/>
    </source>
</evidence>
<evidence type="ECO:0000256" key="7">
    <source>
        <dbReference type="RuleBase" id="RU000489"/>
    </source>
</evidence>
<protein>
    <submittedName>
        <fullName evidence="11">Chitinase</fullName>
    </submittedName>
</protein>
<evidence type="ECO:0000256" key="8">
    <source>
        <dbReference type="RuleBase" id="RU004453"/>
    </source>
</evidence>
<dbReference type="SUPFAM" id="SSF51445">
    <property type="entry name" value="(Trans)glycosidases"/>
    <property type="match status" value="1"/>
</dbReference>
<dbReference type="InterPro" id="IPR050314">
    <property type="entry name" value="Glycosyl_Hydrlase_18"/>
</dbReference>
<accession>A0A507EAD5</accession>
<evidence type="ECO:0000256" key="3">
    <source>
        <dbReference type="ARBA" id="ARBA00023024"/>
    </source>
</evidence>
<dbReference type="InterPro" id="IPR011583">
    <property type="entry name" value="Chitinase_II/V-like_cat"/>
</dbReference>
<keyword evidence="5 7" id="KW-0326">Glycosidase</keyword>
<organism evidence="11 12">
    <name type="scientific">Chytriomyces confervae</name>
    <dbReference type="NCBI Taxonomy" id="246404"/>
    <lineage>
        <taxon>Eukaryota</taxon>
        <taxon>Fungi</taxon>
        <taxon>Fungi incertae sedis</taxon>
        <taxon>Chytridiomycota</taxon>
        <taxon>Chytridiomycota incertae sedis</taxon>
        <taxon>Chytridiomycetes</taxon>
        <taxon>Chytridiales</taxon>
        <taxon>Chytriomycetaceae</taxon>
        <taxon>Chytriomyces</taxon>
    </lineage>
</organism>
<dbReference type="OrthoDB" id="73875at2759"/>
<dbReference type="GO" id="GO:0008843">
    <property type="term" value="F:endochitinase activity"/>
    <property type="evidence" value="ECO:0007669"/>
    <property type="project" value="UniProtKB-EC"/>
</dbReference>
<evidence type="ECO:0000256" key="2">
    <source>
        <dbReference type="ARBA" id="ARBA00022801"/>
    </source>
</evidence>
<sequence length="471" mass="51261">MPNQSFLVAGGTKDTSPCDTPTSTRPKRTSMWVWIALAAAGVTVLLLAKTNQHVSQVSPIVAPTDSRTVSNATLAAAFDYRPYVGPPGSVVYYTNWARYSRNKPEDLTLTGINVVNYAFYFVDSQGAVTSSDAWGDSLNLPALRAQRLKYPQLLTVAAIGGWTGSRYFSDMASTAETRAAFADNVLELLNANGFDGVDLDWEYPGGNNGLSCNSQRPNDADNFVLLLQQLRLKLGENRLISIAVSSSVTPYGLNLKAIEKEVSYMTVMTYDFNGPWSKFSDFNSALNADPKLIDPNPGQSSISSAMNAYVQAGVSKSKLVPGVSYYGRSWQVKTIGANNGLYQECGSSPNPLNGACVAIKGDKDDALEADKCTGATSYSGVWSWRNMRSQTNAPLLSQTTARTGWTRKYFRIFESATLRSGRTFISYDDPTSILAKSKWSKANGFGGVMVWEISLDYNNELTNAMLRGWAA</sequence>
<dbReference type="PANTHER" id="PTHR11177">
    <property type="entry name" value="CHITINASE"/>
    <property type="match status" value="1"/>
</dbReference>
<evidence type="ECO:0000259" key="10">
    <source>
        <dbReference type="PROSITE" id="PS51910"/>
    </source>
</evidence>
<dbReference type="EMBL" id="QEAP01000695">
    <property type="protein sequence ID" value="TPX60255.1"/>
    <property type="molecule type" value="Genomic_DNA"/>
</dbReference>
<gene>
    <name evidence="11" type="ORF">CcCBS67573_g09023</name>
</gene>
<keyword evidence="2 7" id="KW-0378">Hydrolase</keyword>
<evidence type="ECO:0000256" key="1">
    <source>
        <dbReference type="ARBA" id="ARBA00000822"/>
    </source>
</evidence>
<dbReference type="InterPro" id="IPR017853">
    <property type="entry name" value="GH"/>
</dbReference>
<feature type="domain" description="GH18" evidence="10">
    <location>
        <begin position="87"/>
        <end position="471"/>
    </location>
</feature>
<dbReference type="PANTHER" id="PTHR11177:SF317">
    <property type="entry name" value="CHITINASE 12-RELATED"/>
    <property type="match status" value="1"/>
</dbReference>
<dbReference type="Gene3D" id="3.20.20.80">
    <property type="entry name" value="Glycosidases"/>
    <property type="match status" value="2"/>
</dbReference>
<evidence type="ECO:0000313" key="11">
    <source>
        <dbReference type="EMBL" id="TPX60255.1"/>
    </source>
</evidence>
<comment type="similarity">
    <text evidence="8">Belongs to the glycosyl hydrolase 18 family.</text>
</comment>
<dbReference type="InterPro" id="IPR001579">
    <property type="entry name" value="Glyco_hydro_18_chit_AS"/>
</dbReference>
<comment type="caution">
    <text evidence="11">The sequence shown here is derived from an EMBL/GenBank/DDBJ whole genome shotgun (WGS) entry which is preliminary data.</text>
</comment>
<dbReference type="STRING" id="246404.A0A507EAD5"/>
<keyword evidence="3" id="KW-0146">Chitin degradation</keyword>
<keyword evidence="6" id="KW-0624">Polysaccharide degradation</keyword>
<feature type="compositionally biased region" description="Polar residues" evidence="9">
    <location>
        <begin position="13"/>
        <end position="24"/>
    </location>
</feature>
<dbReference type="PROSITE" id="PS01095">
    <property type="entry name" value="GH18_1"/>
    <property type="match status" value="1"/>
</dbReference>
<evidence type="ECO:0000256" key="9">
    <source>
        <dbReference type="SAM" id="MobiDB-lite"/>
    </source>
</evidence>